<sequence>MDVAIVTGAASGIGLAISRKLVEIGCRVYGLGGNFVNTPYSHEYFIPTPCELTDIEAIKEKVEQILAKEGGVFILVNNAKYFGSKPFLDEVNLAEFETVIRINLLCPLILTRLALPSLEKLQGFIINIASGSPESARGGPAGASAAGGLRWMGEALFEECRGSGVKVTTIFPQANRQVPVKPETHSEGSQTTIAPDAVARAVERIIRESDENVITEIVIRPQRLTEKPIPAPLLIPSPKIPKAITPDRPTSTLRALAEAEEAITSAAKKARKTSKKDMPKRVKSEERKSQESSSTAREPVLQKTPSSRRRIKQAPKKPGGGEIAQKKTKAKDSSQTTKPRAKSKRSSQENASSSVVPPQKLQSRKTKGPRPDPKRNRKITPKPTS</sequence>
<dbReference type="Proteomes" id="UP000247465">
    <property type="component" value="Chromosome"/>
</dbReference>
<evidence type="ECO:0000256" key="2">
    <source>
        <dbReference type="SAM" id="MobiDB-lite"/>
    </source>
</evidence>
<dbReference type="EMBL" id="CP029803">
    <property type="protein sequence ID" value="AWT60766.1"/>
    <property type="molecule type" value="Genomic_DNA"/>
</dbReference>
<dbReference type="PANTHER" id="PTHR42879">
    <property type="entry name" value="3-OXOACYL-(ACYL-CARRIER-PROTEIN) REDUCTASE"/>
    <property type="match status" value="1"/>
</dbReference>
<dbReference type="KEGG" id="mtar:DF168_01986"/>
<feature type="compositionally biased region" description="Basic and acidic residues" evidence="2">
    <location>
        <begin position="275"/>
        <end position="290"/>
    </location>
</feature>
<gene>
    <name evidence="3" type="ORF">DF168_01986</name>
</gene>
<dbReference type="GO" id="GO:0016491">
    <property type="term" value="F:oxidoreductase activity"/>
    <property type="evidence" value="ECO:0007669"/>
    <property type="project" value="UniProtKB-KW"/>
</dbReference>
<keyword evidence="3" id="KW-0560">Oxidoreductase</keyword>
<dbReference type="InterPro" id="IPR002347">
    <property type="entry name" value="SDR_fam"/>
</dbReference>
<evidence type="ECO:0000313" key="3">
    <source>
        <dbReference type="EMBL" id="AWT60766.1"/>
    </source>
</evidence>
<dbReference type="SUPFAM" id="SSF51735">
    <property type="entry name" value="NAD(P)-binding Rossmann-fold domains"/>
    <property type="match status" value="1"/>
</dbReference>
<dbReference type="Gene3D" id="3.40.50.720">
    <property type="entry name" value="NAD(P)-binding Rossmann-like Domain"/>
    <property type="match status" value="1"/>
</dbReference>
<feature type="region of interest" description="Disordered" evidence="2">
    <location>
        <begin position="264"/>
        <end position="385"/>
    </location>
</feature>
<evidence type="ECO:0000313" key="4">
    <source>
        <dbReference type="Proteomes" id="UP000247465"/>
    </source>
</evidence>
<evidence type="ECO:0000256" key="1">
    <source>
        <dbReference type="ARBA" id="ARBA00006484"/>
    </source>
</evidence>
<dbReference type="AlphaFoldDB" id="A0A2Z4AHQ7"/>
<name>A0A2Z4AHQ7_9BACT</name>
<accession>A0A2Z4AHQ7</accession>
<dbReference type="EC" id="1.-.-.-" evidence="3"/>
<dbReference type="PRINTS" id="PR00081">
    <property type="entry name" value="GDHRDH"/>
</dbReference>
<dbReference type="CDD" id="cd05233">
    <property type="entry name" value="SDR_c"/>
    <property type="match status" value="1"/>
</dbReference>
<dbReference type="Pfam" id="PF00106">
    <property type="entry name" value="adh_short"/>
    <property type="match status" value="1"/>
</dbReference>
<protein>
    <submittedName>
        <fullName evidence="3">Putative oxidoreductase</fullName>
        <ecNumber evidence="3">1.-.-.-</ecNumber>
    </submittedName>
</protein>
<proteinExistence type="inferred from homology"/>
<reference evidence="3 4" key="1">
    <citation type="submission" date="2018-06" db="EMBL/GenBank/DDBJ databases">
        <title>Draft Genome Sequence of a Novel Marine Bacterium Related to the Verrucomicrobia.</title>
        <authorList>
            <person name="Vosseberg J."/>
            <person name="Martijn J."/>
            <person name="Ettema T.J.G."/>
        </authorList>
    </citation>
    <scope>NUCLEOTIDE SEQUENCE [LARGE SCALE GENOMIC DNA]</scope>
    <source>
        <strain evidence="3">TARA_B100001123</strain>
    </source>
</reference>
<feature type="compositionally biased region" description="Basic residues" evidence="2">
    <location>
        <begin position="375"/>
        <end position="385"/>
    </location>
</feature>
<dbReference type="InterPro" id="IPR050259">
    <property type="entry name" value="SDR"/>
</dbReference>
<feature type="compositionally biased region" description="Basic residues" evidence="2">
    <location>
        <begin position="306"/>
        <end position="315"/>
    </location>
</feature>
<comment type="similarity">
    <text evidence="1">Belongs to the short-chain dehydrogenases/reductases (SDR) family.</text>
</comment>
<dbReference type="InterPro" id="IPR036291">
    <property type="entry name" value="NAD(P)-bd_dom_sf"/>
</dbReference>
<dbReference type="PANTHER" id="PTHR42879:SF2">
    <property type="entry name" value="3-OXOACYL-[ACYL-CARRIER-PROTEIN] REDUCTASE FABG"/>
    <property type="match status" value="1"/>
</dbReference>
<organism evidence="3 4">
    <name type="scientific">Candidatus Moanibacter tarae</name>
    <dbReference type="NCBI Taxonomy" id="2200854"/>
    <lineage>
        <taxon>Bacteria</taxon>
        <taxon>Pseudomonadati</taxon>
        <taxon>Verrucomicrobiota</taxon>
        <taxon>Opitutia</taxon>
        <taxon>Puniceicoccales</taxon>
        <taxon>Puniceicoccales incertae sedis</taxon>
        <taxon>Candidatus Moanibacter</taxon>
    </lineage>
</organism>